<dbReference type="InterPro" id="IPR012336">
    <property type="entry name" value="Thioredoxin-like_fold"/>
</dbReference>
<keyword evidence="11" id="KW-1185">Reference proteome</keyword>
<evidence type="ECO:0000256" key="5">
    <source>
        <dbReference type="ARBA" id="ARBA00023157"/>
    </source>
</evidence>
<evidence type="ECO:0000313" key="11">
    <source>
        <dbReference type="Proteomes" id="UP000586093"/>
    </source>
</evidence>
<name>A0A839HF78_9BURK</name>
<evidence type="ECO:0000259" key="8">
    <source>
        <dbReference type="Pfam" id="PF10411"/>
    </source>
</evidence>
<keyword evidence="3 7" id="KW-0732">Signal</keyword>
<dbReference type="InterPro" id="IPR017937">
    <property type="entry name" value="Thioredoxin_CS"/>
</dbReference>
<keyword evidence="5" id="KW-1015">Disulfide bond</keyword>
<feature type="domain" description="Disulphide bond isomerase DsbC/G N-terminal" evidence="8">
    <location>
        <begin position="40"/>
        <end position="111"/>
    </location>
</feature>
<dbReference type="InterPro" id="IPR033954">
    <property type="entry name" value="DiS-bond_Isoase_DsbC/G"/>
</dbReference>
<dbReference type="AlphaFoldDB" id="A0A839HF78"/>
<evidence type="ECO:0000256" key="2">
    <source>
        <dbReference type="ARBA" id="ARBA00009813"/>
    </source>
</evidence>
<dbReference type="Pfam" id="PF13098">
    <property type="entry name" value="Thioredoxin_2"/>
    <property type="match status" value="1"/>
</dbReference>
<dbReference type="InterPro" id="IPR018950">
    <property type="entry name" value="DiS-bond_isomerase_DsbC/G_N"/>
</dbReference>
<evidence type="ECO:0000256" key="3">
    <source>
        <dbReference type="ARBA" id="ARBA00022729"/>
    </source>
</evidence>
<comment type="similarity">
    <text evidence="2 7">Belongs to the thioredoxin family. DsbC subfamily.</text>
</comment>
<proteinExistence type="inferred from homology"/>
<evidence type="ECO:0000256" key="7">
    <source>
        <dbReference type="RuleBase" id="RU364038"/>
    </source>
</evidence>
<evidence type="ECO:0000259" key="9">
    <source>
        <dbReference type="Pfam" id="PF13098"/>
    </source>
</evidence>
<feature type="domain" description="Thioredoxin-like fold" evidence="9">
    <location>
        <begin position="135"/>
        <end position="257"/>
    </location>
</feature>
<evidence type="ECO:0000313" key="10">
    <source>
        <dbReference type="EMBL" id="MBB1160395.1"/>
    </source>
</evidence>
<keyword evidence="6 7" id="KW-0676">Redox-active center</keyword>
<comment type="caution">
    <text evidence="10">The sequence shown here is derived from an EMBL/GenBank/DDBJ whole genome shotgun (WGS) entry which is preliminary data.</text>
</comment>
<dbReference type="Proteomes" id="UP000586093">
    <property type="component" value="Unassembled WGS sequence"/>
</dbReference>
<dbReference type="InterPro" id="IPR036249">
    <property type="entry name" value="Thioredoxin-like_sf"/>
</dbReference>
<organism evidence="10 11">
    <name type="scientific">Aquariibacter albus</name>
    <dbReference type="NCBI Taxonomy" id="2759899"/>
    <lineage>
        <taxon>Bacteria</taxon>
        <taxon>Pseudomonadati</taxon>
        <taxon>Pseudomonadota</taxon>
        <taxon>Betaproteobacteria</taxon>
        <taxon>Burkholderiales</taxon>
        <taxon>Sphaerotilaceae</taxon>
        <taxon>Aquariibacter</taxon>
    </lineage>
</organism>
<dbReference type="Pfam" id="PF10411">
    <property type="entry name" value="DsbC_N"/>
    <property type="match status" value="1"/>
</dbReference>
<comment type="subcellular location">
    <subcellularLocation>
        <location evidence="1 7">Periplasm</location>
    </subcellularLocation>
</comment>
<dbReference type="PROSITE" id="PS00194">
    <property type="entry name" value="THIOREDOXIN_1"/>
    <property type="match status" value="1"/>
</dbReference>
<dbReference type="SUPFAM" id="SSF52833">
    <property type="entry name" value="Thioredoxin-like"/>
    <property type="match status" value="1"/>
</dbReference>
<evidence type="ECO:0000256" key="6">
    <source>
        <dbReference type="ARBA" id="ARBA00023284"/>
    </source>
</evidence>
<dbReference type="EMBL" id="JACIVI010000001">
    <property type="protein sequence ID" value="MBB1160395.1"/>
    <property type="molecule type" value="Genomic_DNA"/>
</dbReference>
<gene>
    <name evidence="10" type="ORF">H4F90_00170</name>
</gene>
<evidence type="ECO:0000256" key="1">
    <source>
        <dbReference type="ARBA" id="ARBA00004418"/>
    </source>
</evidence>
<comment type="function">
    <text evidence="7">Required for disulfide bond formation in some periplasmic proteins. Acts by transferring its disulfide bond to other proteins and is reduced in the process.</text>
</comment>
<evidence type="ECO:0000256" key="4">
    <source>
        <dbReference type="ARBA" id="ARBA00022764"/>
    </source>
</evidence>
<reference evidence="10 11" key="1">
    <citation type="submission" date="2020-08" db="EMBL/GenBank/DDBJ databases">
        <title>Aquariorum lacteus gen. nov., sp. nov., a new member of the family Comamonadaceae, isolated from freshwater aquarium.</title>
        <authorList>
            <person name="Chun S.-J."/>
        </authorList>
    </citation>
    <scope>NUCLEOTIDE SEQUENCE [LARGE SCALE GENOMIC DNA]</scope>
    <source>
        <strain evidence="10 11">SJAQ100</strain>
    </source>
</reference>
<dbReference type="GO" id="GO:0042597">
    <property type="term" value="C:periplasmic space"/>
    <property type="evidence" value="ECO:0007669"/>
    <property type="project" value="UniProtKB-SubCell"/>
</dbReference>
<protein>
    <recommendedName>
        <fullName evidence="7">Thiol:disulfide interchange protein</fullName>
    </recommendedName>
</protein>
<dbReference type="Gene3D" id="3.10.450.70">
    <property type="entry name" value="Disulphide bond isomerase, DsbC/G, N-terminal"/>
    <property type="match status" value="1"/>
</dbReference>
<sequence length="264" mass="28662">MPLPRRPAARWALAALLGAGSLLALAGLLRSEPAQAQAAAGPVDAETDKRLRKVLSERLPGLPRIDEIRPTPIPGLFELRIGSDLVYGDASGQYLVQGQIIETASRRNLTEERINKLTAVDFASLPLKDAIVWKTGTGKRRIAVFSDPNCGYCKRFEAELSKAKDLTVYTFLMPILSEDSATKSKAIWCAKDSTATWRSWMLDGVNPARTAADCANPIERNLELGRKLKVNGTPAIVFEDGTRVPGMVPAAELERRLGEIAKGG</sequence>
<dbReference type="CDD" id="cd03020">
    <property type="entry name" value="DsbA_DsbC_DsbG"/>
    <property type="match status" value="1"/>
</dbReference>
<dbReference type="PANTHER" id="PTHR35272">
    <property type="entry name" value="THIOL:DISULFIDE INTERCHANGE PROTEIN DSBC-RELATED"/>
    <property type="match status" value="1"/>
</dbReference>
<dbReference type="InterPro" id="IPR009094">
    <property type="entry name" value="DiS-bond_isomerase_DsbC/G_N_sf"/>
</dbReference>
<dbReference type="Gene3D" id="3.40.30.10">
    <property type="entry name" value="Glutaredoxin"/>
    <property type="match status" value="1"/>
</dbReference>
<dbReference type="PANTHER" id="PTHR35272:SF3">
    <property type="entry name" value="THIOL:DISULFIDE INTERCHANGE PROTEIN DSBC"/>
    <property type="match status" value="1"/>
</dbReference>
<accession>A0A839HF78</accession>
<dbReference type="InterPro" id="IPR051470">
    <property type="entry name" value="Thiol:disulfide_interchange"/>
</dbReference>
<keyword evidence="4 7" id="KW-0574">Periplasm</keyword>
<dbReference type="SUPFAM" id="SSF54423">
    <property type="entry name" value="DsbC/DsbG N-terminal domain-like"/>
    <property type="match status" value="1"/>
</dbReference>